<evidence type="ECO:0000313" key="1">
    <source>
        <dbReference type="EMBL" id="GBM50877.1"/>
    </source>
</evidence>
<dbReference type="OrthoDB" id="6416425at2759"/>
<proteinExistence type="predicted"/>
<dbReference type="EMBL" id="BGPR01001313">
    <property type="protein sequence ID" value="GBM50877.1"/>
    <property type="molecule type" value="Genomic_DNA"/>
</dbReference>
<gene>
    <name evidence="1" type="ORF">AVEN_178146_1</name>
</gene>
<dbReference type="Proteomes" id="UP000499080">
    <property type="component" value="Unassembled WGS sequence"/>
</dbReference>
<accession>A0A4Y2GCE2</accession>
<name>A0A4Y2GCE2_ARAVE</name>
<keyword evidence="2" id="KW-1185">Reference proteome</keyword>
<evidence type="ECO:0000313" key="2">
    <source>
        <dbReference type="Proteomes" id="UP000499080"/>
    </source>
</evidence>
<dbReference type="AlphaFoldDB" id="A0A4Y2GCE2"/>
<organism evidence="1 2">
    <name type="scientific">Araneus ventricosus</name>
    <name type="common">Orbweaver spider</name>
    <name type="synonym">Epeira ventricosa</name>
    <dbReference type="NCBI Taxonomy" id="182803"/>
    <lineage>
        <taxon>Eukaryota</taxon>
        <taxon>Metazoa</taxon>
        <taxon>Ecdysozoa</taxon>
        <taxon>Arthropoda</taxon>
        <taxon>Chelicerata</taxon>
        <taxon>Arachnida</taxon>
        <taxon>Araneae</taxon>
        <taxon>Araneomorphae</taxon>
        <taxon>Entelegynae</taxon>
        <taxon>Araneoidea</taxon>
        <taxon>Araneidae</taxon>
        <taxon>Araneus</taxon>
    </lineage>
</organism>
<comment type="caution">
    <text evidence="1">The sequence shown here is derived from an EMBL/GenBank/DDBJ whole genome shotgun (WGS) entry which is preliminary data.</text>
</comment>
<reference evidence="1 2" key="1">
    <citation type="journal article" date="2019" name="Sci. Rep.">
        <title>Orb-weaving spider Araneus ventricosus genome elucidates the spidroin gene catalogue.</title>
        <authorList>
            <person name="Kono N."/>
            <person name="Nakamura H."/>
            <person name="Ohtoshi R."/>
            <person name="Moran D.A.P."/>
            <person name="Shinohara A."/>
            <person name="Yoshida Y."/>
            <person name="Fujiwara M."/>
            <person name="Mori M."/>
            <person name="Tomita M."/>
            <person name="Arakawa K."/>
        </authorList>
    </citation>
    <scope>NUCLEOTIDE SEQUENCE [LARGE SCALE GENOMIC DNA]</scope>
</reference>
<protein>
    <submittedName>
        <fullName evidence="1">Uncharacterized protein</fullName>
    </submittedName>
</protein>
<sequence length="184" mass="20363">MTDFCNLDMSYGGNPFLVPDGHPRDATLDASQVLAAALEQMDDIIAATNHELEVQALEKKNSAISESLNTSNELFCSNTFFPVKVSDAQESDSTLSVNRILENLKDCILANDGNDNFVPNQEFSISSAKIVFNWLHKQFKDKAAGDEVRNIFFVLVRIGTSIELVLRGFYCSTFAVYSCLGTNF</sequence>